<sequence>MQEEVNEKVIALSIKTGKLSAEVLQKSM</sequence>
<evidence type="ECO:0000313" key="1">
    <source>
        <dbReference type="EMBL" id="HIW80061.1"/>
    </source>
</evidence>
<dbReference type="Proteomes" id="UP000824265">
    <property type="component" value="Unassembled WGS sequence"/>
</dbReference>
<organism evidence="1 2">
    <name type="scientific">Candidatus Acetatifactor stercoripullorum</name>
    <dbReference type="NCBI Taxonomy" id="2838414"/>
    <lineage>
        <taxon>Bacteria</taxon>
        <taxon>Bacillati</taxon>
        <taxon>Bacillota</taxon>
        <taxon>Clostridia</taxon>
        <taxon>Lachnospirales</taxon>
        <taxon>Lachnospiraceae</taxon>
        <taxon>Acetatifactor</taxon>
    </lineage>
</organism>
<feature type="non-terminal residue" evidence="1">
    <location>
        <position position="28"/>
    </location>
</feature>
<comment type="caution">
    <text evidence="1">The sequence shown here is derived from an EMBL/GenBank/DDBJ whole genome shotgun (WGS) entry which is preliminary data.</text>
</comment>
<proteinExistence type="predicted"/>
<dbReference type="EMBL" id="DXGH01000004">
    <property type="protein sequence ID" value="HIW80061.1"/>
    <property type="molecule type" value="Genomic_DNA"/>
</dbReference>
<name>A0A9D1R1P4_9FIRM</name>
<dbReference type="AlphaFoldDB" id="A0A9D1R1P4"/>
<gene>
    <name evidence="1" type="ORF">H9742_00805</name>
</gene>
<reference evidence="1" key="1">
    <citation type="journal article" date="2021" name="PeerJ">
        <title>Extensive microbial diversity within the chicken gut microbiome revealed by metagenomics and culture.</title>
        <authorList>
            <person name="Gilroy R."/>
            <person name="Ravi A."/>
            <person name="Getino M."/>
            <person name="Pursley I."/>
            <person name="Horton D.L."/>
            <person name="Alikhan N.F."/>
            <person name="Baker D."/>
            <person name="Gharbi K."/>
            <person name="Hall N."/>
            <person name="Watson M."/>
            <person name="Adriaenssens E.M."/>
            <person name="Foster-Nyarko E."/>
            <person name="Jarju S."/>
            <person name="Secka A."/>
            <person name="Antonio M."/>
            <person name="Oren A."/>
            <person name="Chaudhuri R.R."/>
            <person name="La Ragione R."/>
            <person name="Hildebrand F."/>
            <person name="Pallen M.J."/>
        </authorList>
    </citation>
    <scope>NUCLEOTIDE SEQUENCE</scope>
    <source>
        <strain evidence="1">CHK195-6426</strain>
    </source>
</reference>
<protein>
    <submittedName>
        <fullName evidence="1">PcfB family protein</fullName>
    </submittedName>
</protein>
<accession>A0A9D1R1P4</accession>
<reference evidence="1" key="2">
    <citation type="submission" date="2021-04" db="EMBL/GenBank/DDBJ databases">
        <authorList>
            <person name="Gilroy R."/>
        </authorList>
    </citation>
    <scope>NUCLEOTIDE SEQUENCE</scope>
    <source>
        <strain evidence="1">CHK195-6426</strain>
    </source>
</reference>
<evidence type="ECO:0000313" key="2">
    <source>
        <dbReference type="Proteomes" id="UP000824265"/>
    </source>
</evidence>